<keyword evidence="2 5" id="KW-0812">Transmembrane</keyword>
<keyword evidence="4 5" id="KW-0472">Membrane</keyword>
<keyword evidence="3 6" id="KW-1133">Transmembrane helix</keyword>
<dbReference type="PANTHER" id="PTHR13439:SF0">
    <property type="entry name" value="TOPOISOMERASE I DAMAGE AFFECTED PROTEIN 4"/>
    <property type="match status" value="1"/>
</dbReference>
<dbReference type="GO" id="GO:0005783">
    <property type="term" value="C:endoplasmic reticulum"/>
    <property type="evidence" value="ECO:0007669"/>
    <property type="project" value="TreeGrafter"/>
</dbReference>
<dbReference type="STRING" id="1314782.A0A165TEZ8"/>
<evidence type="ECO:0000256" key="3">
    <source>
        <dbReference type="ARBA" id="ARBA00022989"/>
    </source>
</evidence>
<dbReference type="OrthoDB" id="10266980at2759"/>
<dbReference type="Pfam" id="PF03798">
    <property type="entry name" value="TRAM_LAG1_CLN8"/>
    <property type="match status" value="1"/>
</dbReference>
<evidence type="ECO:0000256" key="4">
    <source>
        <dbReference type="ARBA" id="ARBA00023136"/>
    </source>
</evidence>
<feature type="transmembrane region" description="Helical" evidence="6">
    <location>
        <begin position="194"/>
        <end position="214"/>
    </location>
</feature>
<feature type="transmembrane region" description="Helical" evidence="6">
    <location>
        <begin position="106"/>
        <end position="126"/>
    </location>
</feature>
<dbReference type="FunCoup" id="A0A165TEZ8">
    <property type="interactions" value="162"/>
</dbReference>
<feature type="domain" description="TLC" evidence="7">
    <location>
        <begin position="70"/>
        <end position="265"/>
    </location>
</feature>
<name>A0A165TEZ8_9AGAM</name>
<dbReference type="GO" id="GO:0016020">
    <property type="term" value="C:membrane"/>
    <property type="evidence" value="ECO:0007669"/>
    <property type="project" value="UniProtKB-SubCell"/>
</dbReference>
<proteinExistence type="predicted"/>
<gene>
    <name evidence="8" type="ORF">NEOLEDRAFT_1241024</name>
</gene>
<feature type="transmembrane region" description="Helical" evidence="6">
    <location>
        <begin position="75"/>
        <end position="94"/>
    </location>
</feature>
<dbReference type="PANTHER" id="PTHR13439">
    <property type="entry name" value="CT120 PROTEIN"/>
    <property type="match status" value="1"/>
</dbReference>
<dbReference type="Proteomes" id="UP000076761">
    <property type="component" value="Unassembled WGS sequence"/>
</dbReference>
<feature type="transmembrane region" description="Helical" evidence="6">
    <location>
        <begin position="20"/>
        <end position="46"/>
    </location>
</feature>
<organism evidence="8 9">
    <name type="scientific">Neolentinus lepideus HHB14362 ss-1</name>
    <dbReference type="NCBI Taxonomy" id="1314782"/>
    <lineage>
        <taxon>Eukaryota</taxon>
        <taxon>Fungi</taxon>
        <taxon>Dikarya</taxon>
        <taxon>Basidiomycota</taxon>
        <taxon>Agaricomycotina</taxon>
        <taxon>Agaricomycetes</taxon>
        <taxon>Gloeophyllales</taxon>
        <taxon>Gloeophyllaceae</taxon>
        <taxon>Neolentinus</taxon>
    </lineage>
</organism>
<feature type="transmembrane region" description="Helical" evidence="6">
    <location>
        <begin position="234"/>
        <end position="254"/>
    </location>
</feature>
<protein>
    <recommendedName>
        <fullName evidence="7">TLC domain-containing protein</fullName>
    </recommendedName>
</protein>
<dbReference type="PROSITE" id="PS50922">
    <property type="entry name" value="TLC"/>
    <property type="match status" value="1"/>
</dbReference>
<evidence type="ECO:0000256" key="2">
    <source>
        <dbReference type="ARBA" id="ARBA00022692"/>
    </source>
</evidence>
<dbReference type="SMART" id="SM00724">
    <property type="entry name" value="TLC"/>
    <property type="match status" value="1"/>
</dbReference>
<evidence type="ECO:0000259" key="7">
    <source>
        <dbReference type="PROSITE" id="PS50922"/>
    </source>
</evidence>
<accession>A0A165TEZ8</accession>
<dbReference type="EMBL" id="KV425566">
    <property type="protein sequence ID" value="KZT26569.1"/>
    <property type="molecule type" value="Genomic_DNA"/>
</dbReference>
<evidence type="ECO:0000256" key="6">
    <source>
        <dbReference type="SAM" id="Phobius"/>
    </source>
</evidence>
<evidence type="ECO:0000256" key="1">
    <source>
        <dbReference type="ARBA" id="ARBA00004141"/>
    </source>
</evidence>
<dbReference type="GO" id="GO:0055088">
    <property type="term" value="P:lipid homeostasis"/>
    <property type="evidence" value="ECO:0007669"/>
    <property type="project" value="TreeGrafter"/>
</dbReference>
<sequence length="295" mass="32755">MDAFANQVGAVLHLQQLPAFLPTILLSVLAFTLVQFLLGPLTWRLLGKDREWAERIARDPSPSLHRKKRKEEHNWSTHVTSLAHSLLILPLSFSHLHLPALAADRAFAWDDAAGHVYAIACGYFLWDALDSVVFFQDISFVVHGLSCLAIYGMAFKPFLAYYGVRFLLWELSTPFLNIHYFLDKLALSGSPLQLLNGACLLASFFGARLVYGGAMSYEFFGTLQEAAPVLPTAYIVVYGVGNVVLNVLNWVWFFKMISALRKRFQTPADAPSNGVANGVEVPKLQNGAAKARKVD</sequence>
<dbReference type="InterPro" id="IPR050846">
    <property type="entry name" value="TLCD"/>
</dbReference>
<comment type="subcellular location">
    <subcellularLocation>
        <location evidence="1">Membrane</location>
        <topology evidence="1">Multi-pass membrane protein</topology>
    </subcellularLocation>
</comment>
<keyword evidence="9" id="KW-1185">Reference proteome</keyword>
<evidence type="ECO:0000256" key="5">
    <source>
        <dbReference type="PROSITE-ProRule" id="PRU00205"/>
    </source>
</evidence>
<evidence type="ECO:0000313" key="9">
    <source>
        <dbReference type="Proteomes" id="UP000076761"/>
    </source>
</evidence>
<reference evidence="8 9" key="1">
    <citation type="journal article" date="2016" name="Mol. Biol. Evol.">
        <title>Comparative Genomics of Early-Diverging Mushroom-Forming Fungi Provides Insights into the Origins of Lignocellulose Decay Capabilities.</title>
        <authorList>
            <person name="Nagy L.G."/>
            <person name="Riley R."/>
            <person name="Tritt A."/>
            <person name="Adam C."/>
            <person name="Daum C."/>
            <person name="Floudas D."/>
            <person name="Sun H."/>
            <person name="Yadav J.S."/>
            <person name="Pangilinan J."/>
            <person name="Larsson K.H."/>
            <person name="Matsuura K."/>
            <person name="Barry K."/>
            <person name="Labutti K."/>
            <person name="Kuo R."/>
            <person name="Ohm R.A."/>
            <person name="Bhattacharya S.S."/>
            <person name="Shirouzu T."/>
            <person name="Yoshinaga Y."/>
            <person name="Martin F.M."/>
            <person name="Grigoriev I.V."/>
            <person name="Hibbett D.S."/>
        </authorList>
    </citation>
    <scope>NUCLEOTIDE SEQUENCE [LARGE SCALE GENOMIC DNA]</scope>
    <source>
        <strain evidence="8 9">HHB14362 ss-1</strain>
    </source>
</reference>
<dbReference type="AlphaFoldDB" id="A0A165TEZ8"/>
<evidence type="ECO:0000313" key="8">
    <source>
        <dbReference type="EMBL" id="KZT26569.1"/>
    </source>
</evidence>
<dbReference type="InterPro" id="IPR006634">
    <property type="entry name" value="TLC-dom"/>
</dbReference>
<dbReference type="InParanoid" id="A0A165TEZ8"/>